<dbReference type="InParanoid" id="Q23DH9"/>
<dbReference type="AlphaFoldDB" id="Q23DH9"/>
<dbReference type="OMA" id="MNSIQQF"/>
<organism evidence="1 2">
    <name type="scientific">Tetrahymena thermophila (strain SB210)</name>
    <dbReference type="NCBI Taxonomy" id="312017"/>
    <lineage>
        <taxon>Eukaryota</taxon>
        <taxon>Sar</taxon>
        <taxon>Alveolata</taxon>
        <taxon>Ciliophora</taxon>
        <taxon>Intramacronucleata</taxon>
        <taxon>Oligohymenophorea</taxon>
        <taxon>Hymenostomatida</taxon>
        <taxon>Tetrahymenina</taxon>
        <taxon>Tetrahymenidae</taxon>
        <taxon>Tetrahymena</taxon>
    </lineage>
</organism>
<dbReference type="KEGG" id="tet:TTHERM_00047120"/>
<dbReference type="HOGENOM" id="CLU_830242_0_0_1"/>
<dbReference type="eggNOG" id="ENOG502T1AD">
    <property type="taxonomic scope" value="Eukaryota"/>
</dbReference>
<protein>
    <submittedName>
        <fullName evidence="1">Uncharacterized protein</fullName>
    </submittedName>
</protein>
<accession>Q23DH9</accession>
<dbReference type="RefSeq" id="XP_001014707.1">
    <property type="nucleotide sequence ID" value="XM_001014707.1"/>
</dbReference>
<dbReference type="GeneID" id="7844997"/>
<evidence type="ECO:0000313" key="1">
    <source>
        <dbReference type="EMBL" id="EAR94436.1"/>
    </source>
</evidence>
<dbReference type="Proteomes" id="UP000009168">
    <property type="component" value="Unassembled WGS sequence"/>
</dbReference>
<dbReference type="EMBL" id="GG662712">
    <property type="protein sequence ID" value="EAR94436.1"/>
    <property type="molecule type" value="Genomic_DNA"/>
</dbReference>
<dbReference type="OrthoDB" id="299137at2759"/>
<evidence type="ECO:0000313" key="2">
    <source>
        <dbReference type="Proteomes" id="UP000009168"/>
    </source>
</evidence>
<proteinExistence type="predicted"/>
<sequence>MEKQNDQYQLKRFDQRVLAAEINEMKQTFNQQQETYQENIKIHTDRFDERDLSQFREFLEQIKKENVEKIKSYFAKKIEQKDEGFNYYDQDNQQMVDIAMTDRENLQKDLTEEFEVQKVKDERKLILMNAVLDKFKEQQKVKVFFSLWKDNHLKKKEKIKLDRFLDQRLVDKVKTKCFFAWRNYSYKSSYEQKIIKNSEKDVIDFQQSYLEIINTLKNEIQKTDNLISQKTEQKAQLAYSLSKNLMKTISTLSNEVVNLNNIAKQTQQPDVVETQQYLSDMNQFINKKYQEIKNLKKTYAEEINSTSAKTENKKLGSLITFQDRALGALSLDKFE</sequence>
<name>Q23DH9_TETTS</name>
<keyword evidence="2" id="KW-1185">Reference proteome</keyword>
<gene>
    <name evidence="1" type="ORF">TTHERM_00047120</name>
</gene>
<reference evidence="2" key="1">
    <citation type="journal article" date="2006" name="PLoS Biol.">
        <title>Macronuclear genome sequence of the ciliate Tetrahymena thermophila, a model eukaryote.</title>
        <authorList>
            <person name="Eisen J.A."/>
            <person name="Coyne R.S."/>
            <person name="Wu M."/>
            <person name="Wu D."/>
            <person name="Thiagarajan M."/>
            <person name="Wortman J.R."/>
            <person name="Badger J.H."/>
            <person name="Ren Q."/>
            <person name="Amedeo P."/>
            <person name="Jones K.M."/>
            <person name="Tallon L.J."/>
            <person name="Delcher A.L."/>
            <person name="Salzberg S.L."/>
            <person name="Silva J.C."/>
            <person name="Haas B.J."/>
            <person name="Majoros W.H."/>
            <person name="Farzad M."/>
            <person name="Carlton J.M."/>
            <person name="Smith R.K. Jr."/>
            <person name="Garg J."/>
            <person name="Pearlman R.E."/>
            <person name="Karrer K.M."/>
            <person name="Sun L."/>
            <person name="Manning G."/>
            <person name="Elde N.C."/>
            <person name="Turkewitz A.P."/>
            <person name="Asai D.J."/>
            <person name="Wilkes D.E."/>
            <person name="Wang Y."/>
            <person name="Cai H."/>
            <person name="Collins K."/>
            <person name="Stewart B.A."/>
            <person name="Lee S.R."/>
            <person name="Wilamowska K."/>
            <person name="Weinberg Z."/>
            <person name="Ruzzo W.L."/>
            <person name="Wloga D."/>
            <person name="Gaertig J."/>
            <person name="Frankel J."/>
            <person name="Tsao C.-C."/>
            <person name="Gorovsky M.A."/>
            <person name="Keeling P.J."/>
            <person name="Waller R.F."/>
            <person name="Patron N.J."/>
            <person name="Cherry J.M."/>
            <person name="Stover N.A."/>
            <person name="Krieger C.J."/>
            <person name="del Toro C."/>
            <person name="Ryder H.F."/>
            <person name="Williamson S.C."/>
            <person name="Barbeau R.A."/>
            <person name="Hamilton E.P."/>
            <person name="Orias E."/>
        </authorList>
    </citation>
    <scope>NUCLEOTIDE SEQUENCE [LARGE SCALE GENOMIC DNA]</scope>
    <source>
        <strain evidence="2">SB210</strain>
    </source>
</reference>